<feature type="domain" description="FAD-dependent oxidoreductase 2 FAD-binding" evidence="4">
    <location>
        <begin position="6"/>
        <end position="553"/>
    </location>
</feature>
<dbReference type="InterPro" id="IPR027477">
    <property type="entry name" value="Succ_DH/fumarate_Rdtase_cat_sf"/>
</dbReference>
<dbReference type="InterPro" id="IPR003953">
    <property type="entry name" value="FAD-dep_OxRdtase_2_FAD-bd"/>
</dbReference>
<dbReference type="NCBIfam" id="NF009472">
    <property type="entry name" value="PRK12834.1"/>
    <property type="match status" value="1"/>
</dbReference>
<dbReference type="RefSeq" id="WP_058892592.1">
    <property type="nucleotide sequence ID" value="NZ_LQBL01000033.1"/>
</dbReference>
<comment type="caution">
    <text evidence="5">The sequence shown here is derived from an EMBL/GenBank/DDBJ whole genome shotgun (WGS) entry which is preliminary data.</text>
</comment>
<dbReference type="PIRSF" id="PIRSF036654">
    <property type="entry name" value="UCP036654"/>
    <property type="match status" value="1"/>
</dbReference>
<feature type="region of interest" description="Disordered" evidence="3">
    <location>
        <begin position="83"/>
        <end position="107"/>
    </location>
</feature>
<dbReference type="GO" id="GO:0033765">
    <property type="term" value="F:steroid dehydrogenase activity, acting on the CH-CH group of donors"/>
    <property type="evidence" value="ECO:0007669"/>
    <property type="project" value="UniProtKB-ARBA"/>
</dbReference>
<dbReference type="SUPFAM" id="SSF51905">
    <property type="entry name" value="FAD/NAD(P)-binding domain"/>
    <property type="match status" value="2"/>
</dbReference>
<proteinExistence type="predicted"/>
<feature type="compositionally biased region" description="Gly residues" evidence="3">
    <location>
        <begin position="88"/>
        <end position="97"/>
    </location>
</feature>
<dbReference type="Proteomes" id="UP000054837">
    <property type="component" value="Unassembled WGS sequence"/>
</dbReference>
<evidence type="ECO:0000256" key="1">
    <source>
        <dbReference type="ARBA" id="ARBA00022630"/>
    </source>
</evidence>
<keyword evidence="1" id="KW-0285">Flavoprotein</keyword>
<keyword evidence="2" id="KW-0560">Oxidoreductase</keyword>
<dbReference type="OrthoDB" id="9813348at2"/>
<organism evidence="5 6">
    <name type="scientific">Serinicoccus chungangensis</name>
    <dbReference type="NCBI Taxonomy" id="767452"/>
    <lineage>
        <taxon>Bacteria</taxon>
        <taxon>Bacillati</taxon>
        <taxon>Actinomycetota</taxon>
        <taxon>Actinomycetes</taxon>
        <taxon>Micrococcales</taxon>
        <taxon>Ornithinimicrobiaceae</taxon>
        <taxon>Serinicoccus</taxon>
    </lineage>
</organism>
<evidence type="ECO:0000313" key="6">
    <source>
        <dbReference type="Proteomes" id="UP000054837"/>
    </source>
</evidence>
<dbReference type="PANTHER" id="PTHR43260">
    <property type="entry name" value="3-KETOSTEROID-DELTA-1-DEHYDROGENASE"/>
    <property type="match status" value="1"/>
</dbReference>
<evidence type="ECO:0000256" key="2">
    <source>
        <dbReference type="ARBA" id="ARBA00023002"/>
    </source>
</evidence>
<reference evidence="5 6" key="1">
    <citation type="submission" date="2015-12" db="EMBL/GenBank/DDBJ databases">
        <title>Serinicoccus chungangenesis strain CD08_5 genome sequencing and assembly.</title>
        <authorList>
            <person name="Chander A.M."/>
            <person name="Kaur G."/>
            <person name="Nair G.R."/>
            <person name="Dhawan D.K."/>
            <person name="Kochhar R.K."/>
            <person name="Mayilraj S."/>
            <person name="Bhadada S.K."/>
        </authorList>
    </citation>
    <scope>NUCLEOTIDE SEQUENCE [LARGE SCALE GENOMIC DNA]</scope>
    <source>
        <strain evidence="5 6">CD08_5</strain>
    </source>
</reference>
<evidence type="ECO:0000259" key="4">
    <source>
        <dbReference type="Pfam" id="PF00890"/>
    </source>
</evidence>
<gene>
    <name evidence="5" type="ORF">AVL62_12390</name>
</gene>
<dbReference type="PANTHER" id="PTHR43260:SF1">
    <property type="entry name" value="KSDD-LIKE STEROID DEHYDROGENASE RV0785"/>
    <property type="match status" value="1"/>
</dbReference>
<evidence type="ECO:0000256" key="3">
    <source>
        <dbReference type="SAM" id="MobiDB-lite"/>
    </source>
</evidence>
<dbReference type="AlphaFoldDB" id="A0A0W8I0A4"/>
<keyword evidence="6" id="KW-1185">Reference proteome</keyword>
<dbReference type="InterPro" id="IPR036188">
    <property type="entry name" value="FAD/NAD-bd_sf"/>
</dbReference>
<dbReference type="InterPro" id="IPR014614">
    <property type="entry name" value="KsdD_DH"/>
</dbReference>
<evidence type="ECO:0000313" key="5">
    <source>
        <dbReference type="EMBL" id="KUG51047.1"/>
    </source>
</evidence>
<dbReference type="STRING" id="767452.AVL62_12390"/>
<dbReference type="Gene3D" id="3.50.50.60">
    <property type="entry name" value="FAD/NAD(P)-binding domain"/>
    <property type="match status" value="1"/>
</dbReference>
<dbReference type="Gene3D" id="3.90.700.10">
    <property type="entry name" value="Succinate dehydrogenase/fumarate reductase flavoprotein, catalytic domain"/>
    <property type="match status" value="1"/>
</dbReference>
<dbReference type="Pfam" id="PF00890">
    <property type="entry name" value="FAD_binding_2"/>
    <property type="match status" value="1"/>
</dbReference>
<dbReference type="EMBL" id="LQBL01000033">
    <property type="protein sequence ID" value="KUG51047.1"/>
    <property type="molecule type" value="Genomic_DNA"/>
</dbReference>
<accession>A0A0W8I0A4</accession>
<name>A0A0W8I0A4_9MICO</name>
<sequence>MTERVDVVVVGPGLAGLVATAELVAAGRRVALVDQEPTEHLGGQAWWSFGGLFLVDSPEQRRLRIRDSLDLAWQDWCGSAGWDRLGDGGRPGDGPAPGDGRPPGEDDWGRRWARAYVEWAAGEKRAWLRQRGVRLFPVVGWAERGDGTADGHGNSVPRFHLTWGTGPGLVEPFERAVRDGVAAGLVQLRGRHRVTGLVTGGGAVTGVRCELLAEDPVDRGVSSSRAVVGEVEIEAGAVVVTSGGIGANHELVRRFWPERLGPPPREVVTGVPAHVDGSMLDPLESAGARLVNRDRMWHYVEGLVNHSPVWPGHGIRILPGPSSLWLDATGRRLPAPYLPGFDTLGTLAHLRRTVPEHDHSWFVASRTVLGKEYALSGSEQNPDLTGRSVRQVLGRVTKDVPAPVQAFVDHGADVVEAGTVDELVVRMNALTGAELVDAAQVRRLVEARDRELANGYGKDVQTALVRAARRSLGDRLIRTAPPHRFLDPRHGPLVAVRLRVLTRKTLGGVQTDLASRALDAEGAPVPGLYAAGEVAGFGGGGVHGYRSLEGTFLGGCLFTGRAAGRAAAEATR</sequence>
<protein>
    <submittedName>
        <fullName evidence="5">FAD-binding dehydrogenase</fullName>
    </submittedName>
</protein>